<reference evidence="13 14" key="1">
    <citation type="submission" date="2020-08" db="EMBL/GenBank/DDBJ databases">
        <title>Bridging the membrane lipid divide: bacteria of the FCB group superphylum have the potential to synthesize archaeal ether lipids.</title>
        <authorList>
            <person name="Villanueva L."/>
            <person name="Von Meijenfeldt F.A.B."/>
            <person name="Westbye A.B."/>
            <person name="Yadav S."/>
            <person name="Hopmans E.C."/>
            <person name="Dutilh B.E."/>
            <person name="Sinninghe Damste J.S."/>
        </authorList>
    </citation>
    <scope>NUCLEOTIDE SEQUENCE [LARGE SCALE GENOMIC DNA]</scope>
    <source>
        <strain evidence="13">NIOZ-UU100</strain>
    </source>
</reference>
<proteinExistence type="inferred from homology"/>
<dbReference type="PROSITE" id="PS00856">
    <property type="entry name" value="GUANYLATE_KINASE_1"/>
    <property type="match status" value="1"/>
</dbReference>
<comment type="function">
    <text evidence="11">Essential for recycling GMP and indirectly, cGMP.</text>
</comment>
<dbReference type="Proteomes" id="UP000654401">
    <property type="component" value="Unassembled WGS sequence"/>
</dbReference>
<evidence type="ECO:0000256" key="11">
    <source>
        <dbReference type="HAMAP-Rule" id="MF_00328"/>
    </source>
</evidence>
<gene>
    <name evidence="11 13" type="primary">gmk</name>
    <name evidence="13" type="ORF">H8D24_02170</name>
</gene>
<name>A0A8J6NYM7_9GAMM</name>
<evidence type="ECO:0000256" key="8">
    <source>
        <dbReference type="ARBA" id="ARBA00022777"/>
    </source>
</evidence>
<comment type="catalytic activity">
    <reaction evidence="11">
        <text>GMP + ATP = GDP + ADP</text>
        <dbReference type="Rhea" id="RHEA:20780"/>
        <dbReference type="ChEBI" id="CHEBI:30616"/>
        <dbReference type="ChEBI" id="CHEBI:58115"/>
        <dbReference type="ChEBI" id="CHEBI:58189"/>
        <dbReference type="ChEBI" id="CHEBI:456216"/>
        <dbReference type="EC" id="2.7.4.8"/>
    </reaction>
</comment>
<dbReference type="InterPro" id="IPR020590">
    <property type="entry name" value="Guanylate_kinase_CS"/>
</dbReference>
<feature type="domain" description="Guanylate kinase-like" evidence="12">
    <location>
        <begin position="4"/>
        <end position="182"/>
    </location>
</feature>
<dbReference type="GO" id="GO:0005829">
    <property type="term" value="C:cytosol"/>
    <property type="evidence" value="ECO:0007669"/>
    <property type="project" value="TreeGrafter"/>
</dbReference>
<dbReference type="AlphaFoldDB" id="A0A8J6NYM7"/>
<keyword evidence="9 11" id="KW-0067">ATP-binding</keyword>
<dbReference type="InterPro" id="IPR017665">
    <property type="entry name" value="Guanylate_kinase"/>
</dbReference>
<dbReference type="PANTHER" id="PTHR23117">
    <property type="entry name" value="GUANYLATE KINASE-RELATED"/>
    <property type="match status" value="1"/>
</dbReference>
<feature type="binding site" evidence="11">
    <location>
        <begin position="11"/>
        <end position="18"/>
    </location>
    <ligand>
        <name>ATP</name>
        <dbReference type="ChEBI" id="CHEBI:30616"/>
    </ligand>
</feature>
<keyword evidence="8 11" id="KW-0418">Kinase</keyword>
<evidence type="ECO:0000256" key="7">
    <source>
        <dbReference type="ARBA" id="ARBA00022741"/>
    </source>
</evidence>
<dbReference type="FunFam" id="3.40.50.300:FF:000084">
    <property type="entry name" value="Guanylate kinase"/>
    <property type="match status" value="1"/>
</dbReference>
<dbReference type="CDD" id="cd00071">
    <property type="entry name" value="GMPK"/>
    <property type="match status" value="1"/>
</dbReference>
<evidence type="ECO:0000256" key="3">
    <source>
        <dbReference type="ARBA" id="ARBA00012961"/>
    </source>
</evidence>
<evidence type="ECO:0000256" key="6">
    <source>
        <dbReference type="ARBA" id="ARBA00022679"/>
    </source>
</evidence>
<dbReference type="InterPro" id="IPR008144">
    <property type="entry name" value="Guanylate_kin-like_dom"/>
</dbReference>
<evidence type="ECO:0000256" key="5">
    <source>
        <dbReference type="ARBA" id="ARBA00022490"/>
    </source>
</evidence>
<keyword evidence="7 11" id="KW-0547">Nucleotide-binding</keyword>
<protein>
    <recommendedName>
        <fullName evidence="4 11">Guanylate kinase</fullName>
        <ecNumber evidence="3 11">2.7.4.8</ecNumber>
    </recommendedName>
    <alternativeName>
        <fullName evidence="10 11">GMP kinase</fullName>
    </alternativeName>
</protein>
<evidence type="ECO:0000256" key="2">
    <source>
        <dbReference type="ARBA" id="ARBA00005790"/>
    </source>
</evidence>
<dbReference type="Pfam" id="PF00625">
    <property type="entry name" value="Guanylate_kin"/>
    <property type="match status" value="1"/>
</dbReference>
<evidence type="ECO:0000256" key="10">
    <source>
        <dbReference type="ARBA" id="ARBA00030128"/>
    </source>
</evidence>
<evidence type="ECO:0000259" key="12">
    <source>
        <dbReference type="PROSITE" id="PS50052"/>
    </source>
</evidence>
<dbReference type="Gene3D" id="3.40.50.300">
    <property type="entry name" value="P-loop containing nucleotide triphosphate hydrolases"/>
    <property type="match status" value="1"/>
</dbReference>
<comment type="caution">
    <text evidence="13">The sequence shown here is derived from an EMBL/GenBank/DDBJ whole genome shotgun (WGS) entry which is preliminary data.</text>
</comment>
<evidence type="ECO:0000256" key="4">
    <source>
        <dbReference type="ARBA" id="ARBA00016296"/>
    </source>
</evidence>
<evidence type="ECO:0000256" key="1">
    <source>
        <dbReference type="ARBA" id="ARBA00004496"/>
    </source>
</evidence>
<dbReference type="InterPro" id="IPR008145">
    <property type="entry name" value="GK/Ca_channel_bsu"/>
</dbReference>
<keyword evidence="5 11" id="KW-0963">Cytoplasm</keyword>
<dbReference type="NCBIfam" id="TIGR03263">
    <property type="entry name" value="guanyl_kin"/>
    <property type="match status" value="1"/>
</dbReference>
<sequence length="207" mass="23430">MSNGTLYIISAPSGAGKSSLLQAVLSEIDGVLLSISHTTRAPRPGEENGIHYNFTSVEDFRMGIEKEHFLEHAEVFDNYYGTSEIWVRDTLQQGLDVILEIDWQGARQVRDRMKEAVGIFILPPSQHALQERLQGRGQDSEEVISRRMSDAVSEMSHYDEYDFLIINDEFDQAKVELKAIFLAQRLLIDAQSERNGLLLQSLLEESS</sequence>
<dbReference type="SUPFAM" id="SSF52540">
    <property type="entry name" value="P-loop containing nucleoside triphosphate hydrolases"/>
    <property type="match status" value="1"/>
</dbReference>
<dbReference type="GO" id="GO:0005524">
    <property type="term" value="F:ATP binding"/>
    <property type="evidence" value="ECO:0007669"/>
    <property type="project" value="UniProtKB-UniRule"/>
</dbReference>
<evidence type="ECO:0000256" key="9">
    <source>
        <dbReference type="ARBA" id="ARBA00022840"/>
    </source>
</evidence>
<dbReference type="SMART" id="SM00072">
    <property type="entry name" value="GuKc"/>
    <property type="match status" value="1"/>
</dbReference>
<organism evidence="13 14">
    <name type="scientific">Candidatus Thiopontia autotrophica</name>
    <dbReference type="NCBI Taxonomy" id="2841688"/>
    <lineage>
        <taxon>Bacteria</taxon>
        <taxon>Pseudomonadati</taxon>
        <taxon>Pseudomonadota</taxon>
        <taxon>Gammaproteobacteria</taxon>
        <taxon>Candidatus Thiopontia</taxon>
    </lineage>
</organism>
<dbReference type="PANTHER" id="PTHR23117:SF13">
    <property type="entry name" value="GUANYLATE KINASE"/>
    <property type="match status" value="1"/>
</dbReference>
<accession>A0A8J6NYM7</accession>
<dbReference type="EC" id="2.7.4.8" evidence="3 11"/>
<evidence type="ECO:0000313" key="13">
    <source>
        <dbReference type="EMBL" id="MBC8519203.1"/>
    </source>
</evidence>
<comment type="similarity">
    <text evidence="2 11">Belongs to the guanylate kinase family.</text>
</comment>
<dbReference type="GO" id="GO:0004385">
    <property type="term" value="F:GMP kinase activity"/>
    <property type="evidence" value="ECO:0007669"/>
    <property type="project" value="UniProtKB-UniRule"/>
</dbReference>
<dbReference type="EMBL" id="JACNFK010000017">
    <property type="protein sequence ID" value="MBC8519203.1"/>
    <property type="molecule type" value="Genomic_DNA"/>
</dbReference>
<dbReference type="Gene3D" id="3.30.63.10">
    <property type="entry name" value="Guanylate Kinase phosphate binding domain"/>
    <property type="match status" value="1"/>
</dbReference>
<keyword evidence="6 11" id="KW-0808">Transferase</keyword>
<comment type="subcellular location">
    <subcellularLocation>
        <location evidence="1 11">Cytoplasm</location>
    </subcellularLocation>
</comment>
<dbReference type="HAMAP" id="MF_00328">
    <property type="entry name" value="Guanylate_kinase"/>
    <property type="match status" value="1"/>
</dbReference>
<evidence type="ECO:0000313" key="14">
    <source>
        <dbReference type="Proteomes" id="UP000654401"/>
    </source>
</evidence>
<dbReference type="InterPro" id="IPR027417">
    <property type="entry name" value="P-loop_NTPase"/>
</dbReference>
<dbReference type="PROSITE" id="PS50052">
    <property type="entry name" value="GUANYLATE_KINASE_2"/>
    <property type="match status" value="1"/>
</dbReference>
<dbReference type="FunFam" id="3.30.63.10:FF:000002">
    <property type="entry name" value="Guanylate kinase 1"/>
    <property type="match status" value="1"/>
</dbReference>